<name>A0ABS6ADJ5_9RHOB</name>
<dbReference type="Pfam" id="PF08818">
    <property type="entry name" value="DUF1801"/>
    <property type="match status" value="1"/>
</dbReference>
<comment type="caution">
    <text evidence="2">The sequence shown here is derived from an EMBL/GenBank/DDBJ whole genome shotgun (WGS) entry which is preliminary data.</text>
</comment>
<keyword evidence="3" id="KW-1185">Reference proteome</keyword>
<evidence type="ECO:0000259" key="1">
    <source>
        <dbReference type="Pfam" id="PF08818"/>
    </source>
</evidence>
<gene>
    <name evidence="2" type="ORF">KNW02_00855</name>
</gene>
<accession>A0ABS6ADJ5</accession>
<dbReference type="RefSeq" id="WP_216031353.1">
    <property type="nucleotide sequence ID" value="NZ_JAHKNG010000001.1"/>
</dbReference>
<dbReference type="InterPro" id="IPR014922">
    <property type="entry name" value="YdhG-like"/>
</dbReference>
<protein>
    <submittedName>
        <fullName evidence="2">YdeI/OmpD-associated family protein</fullName>
    </submittedName>
</protein>
<reference evidence="2" key="1">
    <citation type="submission" date="2021-06" db="EMBL/GenBank/DDBJ databases">
        <title>Paracoccus bacterium XHP0099 sp. nov., isolated from the surface waters of the Yellow Sea.</title>
        <authorList>
            <person name="Xue H."/>
            <person name="Zhang D."/>
        </authorList>
    </citation>
    <scope>NUCLEOTIDE SEQUENCE</scope>
    <source>
        <strain evidence="2">XHP0099</strain>
    </source>
</reference>
<dbReference type="Pfam" id="PF13376">
    <property type="entry name" value="OmdA"/>
    <property type="match status" value="1"/>
</dbReference>
<dbReference type="EMBL" id="JAHKNG010000001">
    <property type="protein sequence ID" value="MBU3028663.1"/>
    <property type="molecule type" value="Genomic_DNA"/>
</dbReference>
<feature type="domain" description="YdhG-like" evidence="1">
    <location>
        <begin position="18"/>
        <end position="115"/>
    </location>
</feature>
<organism evidence="2 3">
    <name type="scientific">Paracoccus marinaquae</name>
    <dbReference type="NCBI Taxonomy" id="2841926"/>
    <lineage>
        <taxon>Bacteria</taxon>
        <taxon>Pseudomonadati</taxon>
        <taxon>Pseudomonadota</taxon>
        <taxon>Alphaproteobacteria</taxon>
        <taxon>Rhodobacterales</taxon>
        <taxon>Paracoccaceae</taxon>
        <taxon>Paracoccus</taxon>
    </lineage>
</organism>
<dbReference type="PIRSF" id="PIRSF021308">
    <property type="entry name" value="UCP021308"/>
    <property type="match status" value="1"/>
</dbReference>
<evidence type="ECO:0000313" key="2">
    <source>
        <dbReference type="EMBL" id="MBU3028663.1"/>
    </source>
</evidence>
<sequence length="195" mass="21809">MPRTDRDPDAFFAGLTLWRDELRALRAILRDLPLTEEFKWSAPVYTHGGANVAILWGFRDRATLGFFKGVLLGDPWAILEAPGENSRSSRIVNFTSLAQIEAAAPTLRAYLAEAIRNETEGRKVEFPKDDLPPPAELLARLEADPDLRAAFAALTPGRRRGWLLHFTTAKQPKTRLARIDKATPRILAGKGMHDR</sequence>
<dbReference type="InterPro" id="IPR016786">
    <property type="entry name" value="YdeI_bac"/>
</dbReference>
<evidence type="ECO:0000313" key="3">
    <source>
        <dbReference type="Proteomes" id="UP001166191"/>
    </source>
</evidence>
<dbReference type="Proteomes" id="UP001166191">
    <property type="component" value="Unassembled WGS sequence"/>
</dbReference>
<proteinExistence type="predicted"/>